<feature type="transmembrane region" description="Helical" evidence="1">
    <location>
        <begin position="12"/>
        <end position="35"/>
    </location>
</feature>
<evidence type="ECO:0000256" key="1">
    <source>
        <dbReference type="SAM" id="Phobius"/>
    </source>
</evidence>
<accession>A0A240E4P3</accession>
<keyword evidence="1" id="KW-0812">Transmembrane</keyword>
<dbReference type="Pfam" id="PF16137">
    <property type="entry name" value="DUF4845"/>
    <property type="match status" value="1"/>
</dbReference>
<dbReference type="RefSeq" id="WP_097077828.1">
    <property type="nucleotide sequence ID" value="NZ_BAABHT010000020.1"/>
</dbReference>
<evidence type="ECO:0000313" key="2">
    <source>
        <dbReference type="EMBL" id="SNX43546.1"/>
    </source>
</evidence>
<keyword evidence="1" id="KW-1133">Transmembrane helix</keyword>
<organism evidence="2 3">
    <name type="scientific">Acinetobacter puyangensis</name>
    <dbReference type="NCBI Taxonomy" id="1096779"/>
    <lineage>
        <taxon>Bacteria</taxon>
        <taxon>Pseudomonadati</taxon>
        <taxon>Pseudomonadota</taxon>
        <taxon>Gammaproteobacteria</taxon>
        <taxon>Moraxellales</taxon>
        <taxon>Moraxellaceae</taxon>
        <taxon>Acinetobacter</taxon>
    </lineage>
</organism>
<keyword evidence="3" id="KW-1185">Reference proteome</keyword>
<dbReference type="InterPro" id="IPR032314">
    <property type="entry name" value="DUF4845"/>
</dbReference>
<dbReference type="AlphaFoldDB" id="A0A240E4P3"/>
<proteinExistence type="predicted"/>
<evidence type="ECO:0000313" key="3">
    <source>
        <dbReference type="Proteomes" id="UP000219042"/>
    </source>
</evidence>
<keyword evidence="1" id="KW-0472">Membrane</keyword>
<evidence type="ECO:0008006" key="4">
    <source>
        <dbReference type="Google" id="ProtNLM"/>
    </source>
</evidence>
<protein>
    <recommendedName>
        <fullName evidence="4">DUF4845 domain-containing protein</fullName>
    </recommendedName>
</protein>
<reference evidence="3" key="1">
    <citation type="submission" date="2016-09" db="EMBL/GenBank/DDBJ databases">
        <authorList>
            <person name="Varghese N."/>
            <person name="Submissions S."/>
        </authorList>
    </citation>
    <scope>NUCLEOTIDE SEQUENCE [LARGE SCALE GENOMIC DNA]</scope>
    <source>
        <strain evidence="3">ANC 4466</strain>
    </source>
</reference>
<sequence length="127" mass="14424">MKHRQRGASYLGIFFVIVLAAFAVKLAVALFPPFWDDRIVNTAISEALTALPKEATQRQFKEDLSKRLEMNNIRNLKVDDIVQVSNNRAGLAVNKSYEVRAPFFSNIELVMTFKQDFNQSNLTTDGK</sequence>
<dbReference type="Proteomes" id="UP000219042">
    <property type="component" value="Unassembled WGS sequence"/>
</dbReference>
<gene>
    <name evidence="2" type="ORF">SAMN05421731_101588</name>
</gene>
<dbReference type="EMBL" id="OANT01000001">
    <property type="protein sequence ID" value="SNX43546.1"/>
    <property type="molecule type" value="Genomic_DNA"/>
</dbReference>
<dbReference type="OrthoDB" id="5734946at2"/>
<name>A0A240E4P3_9GAMM</name>